<reference evidence="2 3" key="1">
    <citation type="journal article" date="2018" name="Mycol. Prog.">
        <title>Coniella lustricola, a new species from submerged detritus.</title>
        <authorList>
            <person name="Raudabaugh D.B."/>
            <person name="Iturriaga T."/>
            <person name="Carver A."/>
            <person name="Mondo S."/>
            <person name="Pangilinan J."/>
            <person name="Lipzen A."/>
            <person name="He G."/>
            <person name="Amirebrahimi M."/>
            <person name="Grigoriev I.V."/>
            <person name="Miller A.N."/>
        </authorList>
    </citation>
    <scope>NUCLEOTIDE SEQUENCE [LARGE SCALE GENOMIC DNA]</scope>
    <source>
        <strain evidence="2 3">B22-T-1</strain>
    </source>
</reference>
<accession>A0A2T2ZYN7</accession>
<dbReference type="InParanoid" id="A0A2T2ZYN7"/>
<evidence type="ECO:0000313" key="2">
    <source>
        <dbReference type="EMBL" id="PSR79697.1"/>
    </source>
</evidence>
<protein>
    <submittedName>
        <fullName evidence="2">Uncharacterized protein</fullName>
    </submittedName>
</protein>
<feature type="compositionally biased region" description="Acidic residues" evidence="1">
    <location>
        <begin position="356"/>
        <end position="367"/>
    </location>
</feature>
<proteinExistence type="predicted"/>
<dbReference type="Proteomes" id="UP000241462">
    <property type="component" value="Unassembled WGS sequence"/>
</dbReference>
<feature type="region of interest" description="Disordered" evidence="1">
    <location>
        <begin position="998"/>
        <end position="1031"/>
    </location>
</feature>
<name>A0A2T2ZYN7_9PEZI</name>
<feature type="region of interest" description="Disordered" evidence="1">
    <location>
        <begin position="345"/>
        <end position="392"/>
    </location>
</feature>
<dbReference type="AlphaFoldDB" id="A0A2T2ZYN7"/>
<evidence type="ECO:0000313" key="3">
    <source>
        <dbReference type="Proteomes" id="UP000241462"/>
    </source>
</evidence>
<evidence type="ECO:0000256" key="1">
    <source>
        <dbReference type="SAM" id="MobiDB-lite"/>
    </source>
</evidence>
<feature type="compositionally biased region" description="Basic and acidic residues" evidence="1">
    <location>
        <begin position="1022"/>
        <end position="1031"/>
    </location>
</feature>
<organism evidence="2 3">
    <name type="scientific">Coniella lustricola</name>
    <dbReference type="NCBI Taxonomy" id="2025994"/>
    <lineage>
        <taxon>Eukaryota</taxon>
        <taxon>Fungi</taxon>
        <taxon>Dikarya</taxon>
        <taxon>Ascomycota</taxon>
        <taxon>Pezizomycotina</taxon>
        <taxon>Sordariomycetes</taxon>
        <taxon>Sordariomycetidae</taxon>
        <taxon>Diaporthales</taxon>
        <taxon>Schizoparmaceae</taxon>
        <taxon>Coniella</taxon>
    </lineage>
</organism>
<gene>
    <name evidence="2" type="ORF">BD289DRAFT_485449</name>
</gene>
<keyword evidence="3" id="KW-1185">Reference proteome</keyword>
<feature type="compositionally biased region" description="Acidic residues" evidence="1">
    <location>
        <begin position="375"/>
        <end position="388"/>
    </location>
</feature>
<dbReference type="EMBL" id="KZ678559">
    <property type="protein sequence ID" value="PSR79697.1"/>
    <property type="molecule type" value="Genomic_DNA"/>
</dbReference>
<sequence>MVGFVAQGIVTIAQNVLPGRRTNRNRSRELQAALDARNTKEANDALIASAFESLSLLSPKEFADLCGGTTNARYLYPHYTYNRMLDHALEGRTWRDKADKADKLPAVPEEAAMFNSVLTAFVNAKWGTTFCIRQGRVKIYKPLEDEETQRAQEQKTLPEGTLDSTTLYRLLGEMVTWDADSMLCHDWYWDYSPQLQEGMTISDEAVEMFLALALADAAPVIRARIEAEAKISVAVCLLIIEAKLDMQRPLKRPVFPELLESQRPETEPQVACSGRKRADSFLDRPAVEAWNADQERCSGYEAEYTAAVYRALEGLQQRLEAINRLLTLREYLAIYRQEIDKQMAEKPWACQQPRDEADDGTDNDNDSDQWVLDSSQDDQDEGSQDEQDAAPLRSRRGFRGSDFLRPIPAAASAMGLTFDDLDIALYAPVWTEPTFPFVETGSALFTDIELEDFVALAAAAATADSVSTSEEDQVTQIVKIGMSIVYRPVNRGPCPASPTAPPKEKALGEIDMSSGNNGINISREAGTQQDSFSCNQDETRKRITATLVKIIIGMERLKRMSGLTPSKFIAKLPRAKRMTTAYTVASRNWRRSVRKASKPLARPGERIVFRYDSGKFNGYKRVRTPVNYFETWYEQPGCILGQRPGQPPASLVPCRRKTEDPDVITTAGYCTVKTLLTAWKYFESVLHSAALRDDIRRLIAETQPGFQAWHGEMRAYERAFDFTKAACQWSDPTAVQQVSTYLGKGRWHCAPVTTLDRFLAVRTHRPSAGSRWTLTDGTALIMEFLTLRIPFVNTMSVMLRLLEQRLRPFVEQTMVPGWPPKAPACFQGILPPPEKPEHQLYSYMYVLPLYKHLCSRLFWWMMQSSRVRLGEEDIKQIHCWAFEVAELSKNREKAVVKPQLNIRDRSGRSIAHWEPWHHCGPGMLRCWFSHWFEHVVCRSLEAYEQDEQVCNAKRDLLRHNLNKEITDWLLDFQGWGIDDGDGWPYTAEQMLLNKIVAGNSRPKSGSRPASVLPKPVSTPVPFERHKDTARE</sequence>